<keyword evidence="7 25" id="KW-1133">Transmembrane helix</keyword>
<dbReference type="Proteomes" id="UP000515152">
    <property type="component" value="Chromosome 13"/>
</dbReference>
<evidence type="ECO:0000313" key="26">
    <source>
        <dbReference type="Proteomes" id="UP000515152"/>
    </source>
</evidence>
<evidence type="ECO:0000256" key="12">
    <source>
        <dbReference type="ARBA" id="ARBA00023180"/>
    </source>
</evidence>
<keyword evidence="3" id="KW-0328">Glycosyltransferase</keyword>
<evidence type="ECO:0000256" key="2">
    <source>
        <dbReference type="ARBA" id="ARBA00006003"/>
    </source>
</evidence>
<keyword evidence="26" id="KW-1185">Reference proteome</keyword>
<evidence type="ECO:0000256" key="14">
    <source>
        <dbReference type="ARBA" id="ARBA00039792"/>
    </source>
</evidence>
<evidence type="ECO:0000256" key="8">
    <source>
        <dbReference type="ARBA" id="ARBA00023034"/>
    </source>
</evidence>
<evidence type="ECO:0000256" key="1">
    <source>
        <dbReference type="ARBA" id="ARBA00004323"/>
    </source>
</evidence>
<dbReference type="KEGG" id="char:105910574"/>
<evidence type="ECO:0000256" key="9">
    <source>
        <dbReference type="ARBA" id="ARBA00023098"/>
    </source>
</evidence>
<dbReference type="PANTHER" id="PTHR13713">
    <property type="entry name" value="SIALYLTRANSFERASE"/>
    <property type="match status" value="1"/>
</dbReference>
<comment type="catalytic activity">
    <reaction evidence="19">
        <text>a beta-D-Gal-(1-&gt;4)-beta-D-Glc-(1&lt;-&gt;1)-Cer(d18:1(4E)) + CMP-N-acetyl-beta-neuraminate = a ganglioside GM3 (d18:1(4E)) + CMP + H(+)</text>
        <dbReference type="Rhea" id="RHEA:18417"/>
        <dbReference type="ChEBI" id="CHEBI:15378"/>
        <dbReference type="ChEBI" id="CHEBI:17950"/>
        <dbReference type="ChEBI" id="CHEBI:57812"/>
        <dbReference type="ChEBI" id="CHEBI:60065"/>
        <dbReference type="ChEBI" id="CHEBI:60377"/>
        <dbReference type="EC" id="2.4.3.9"/>
    </reaction>
    <physiologicalReaction direction="left-to-right" evidence="19">
        <dbReference type="Rhea" id="RHEA:18418"/>
    </physiologicalReaction>
</comment>
<dbReference type="FunFam" id="3.90.1480.20:FF:000006">
    <property type="entry name" value="ST3 beta-galactoside alpha-2,3-sialyltransferase 5"/>
    <property type="match status" value="1"/>
</dbReference>
<feature type="compositionally biased region" description="Low complexity" evidence="24">
    <location>
        <begin position="33"/>
        <end position="43"/>
    </location>
</feature>
<dbReference type="EC" id="2.4.3.9" evidence="13"/>
<evidence type="ECO:0000256" key="22">
    <source>
        <dbReference type="ARBA" id="ARBA00048805"/>
    </source>
</evidence>
<keyword evidence="10 25" id="KW-0472">Membrane</keyword>
<evidence type="ECO:0000256" key="7">
    <source>
        <dbReference type="ARBA" id="ARBA00022989"/>
    </source>
</evidence>
<evidence type="ECO:0000256" key="24">
    <source>
        <dbReference type="SAM" id="MobiDB-lite"/>
    </source>
</evidence>
<dbReference type="GeneID" id="105910574"/>
<keyword evidence="9" id="KW-0443">Lipid metabolism</keyword>
<evidence type="ECO:0000256" key="3">
    <source>
        <dbReference type="ARBA" id="ARBA00022676"/>
    </source>
</evidence>
<comment type="function">
    <text evidence="20">Transfers the sialyl group (N-acetyl-alpha-neuraminyl or NeuAc) from CMP-NeuAc to the non-reducing terminal galactose (Gal) of glycosphingolipids forming gangliosides (important molecules involved in the regulation of multiple cellular processes, including cell proliferation and differentiation, apoptosis, embryogenesis, development, and oncogenesis). Mainly involved in the biosynthesis of ganglioside GM3 but can also use different glycolipids as substrate acceptors such as D-galactosylceramide (GalCer), asialo-GM2 (GA2) and asialo-GM1 (GA1), although less preferentially than beta-D-Gal-(1-&gt;4)-beta-D-Glc-(1&lt;-&gt;1)-Cer (LacCer).</text>
</comment>
<proteinExistence type="inferred from homology"/>
<evidence type="ECO:0000256" key="11">
    <source>
        <dbReference type="ARBA" id="ARBA00023157"/>
    </source>
</evidence>
<gene>
    <name evidence="27" type="primary">st3gal7</name>
</gene>
<keyword evidence="6" id="KW-0735">Signal-anchor</keyword>
<dbReference type="InterPro" id="IPR051142">
    <property type="entry name" value="Glycosyltransferase_29"/>
</dbReference>
<name>A0A6P8GE17_CLUHA</name>
<keyword evidence="8" id="KW-0333">Golgi apparatus</keyword>
<evidence type="ECO:0000256" key="18">
    <source>
        <dbReference type="ARBA" id="ARBA00042545"/>
    </source>
</evidence>
<dbReference type="CTD" id="554166"/>
<keyword evidence="4" id="KW-0808">Transferase</keyword>
<feature type="transmembrane region" description="Helical" evidence="25">
    <location>
        <begin position="73"/>
        <end position="93"/>
    </location>
</feature>
<evidence type="ECO:0000256" key="6">
    <source>
        <dbReference type="ARBA" id="ARBA00022968"/>
    </source>
</evidence>
<keyword evidence="11" id="KW-1015">Disulfide bond</keyword>
<feature type="region of interest" description="Disordered" evidence="24">
    <location>
        <begin position="1"/>
        <end position="59"/>
    </location>
</feature>
<evidence type="ECO:0000256" key="15">
    <source>
        <dbReference type="ARBA" id="ARBA00041341"/>
    </source>
</evidence>
<evidence type="ECO:0000256" key="5">
    <source>
        <dbReference type="ARBA" id="ARBA00022692"/>
    </source>
</evidence>
<dbReference type="GO" id="GO:0047291">
    <property type="term" value="F:lactosylceramide alpha-2,3-sialyltransferase activity"/>
    <property type="evidence" value="ECO:0007669"/>
    <property type="project" value="UniProtKB-EC"/>
</dbReference>
<comment type="subcellular location">
    <subcellularLocation>
        <location evidence="1">Golgi apparatus membrane</location>
        <topology evidence="1">Single-pass type II membrane protein</topology>
    </subcellularLocation>
</comment>
<evidence type="ECO:0000256" key="13">
    <source>
        <dbReference type="ARBA" id="ARBA00039111"/>
    </source>
</evidence>
<dbReference type="InterPro" id="IPR001675">
    <property type="entry name" value="Glyco_trans_29"/>
</dbReference>
<evidence type="ECO:0000256" key="16">
    <source>
        <dbReference type="ARBA" id="ARBA00041896"/>
    </source>
</evidence>
<accession>A0A6P8GE17</accession>
<evidence type="ECO:0000256" key="21">
    <source>
        <dbReference type="ARBA" id="ARBA00048050"/>
    </source>
</evidence>
<comment type="similarity">
    <text evidence="2">Belongs to the glycosyltransferase 29 family.</text>
</comment>
<comment type="catalytic activity">
    <reaction evidence="21">
        <text>a beta-D-Gal-(1&lt;-&gt;1')-ceramide + CMP-N-acetyl-beta-neuraminate = N-acetyl-alpha-neuraminosyl-(2-&gt;3)-beta-D-galactosyl-(1&lt;-&gt;1')-ceramide + CMP + H(+)</text>
        <dbReference type="Rhea" id="RHEA:41780"/>
        <dbReference type="ChEBI" id="CHEBI:15378"/>
        <dbReference type="ChEBI" id="CHEBI:57812"/>
        <dbReference type="ChEBI" id="CHEBI:60377"/>
        <dbReference type="ChEBI" id="CHEBI:82643"/>
        <dbReference type="ChEBI" id="CHEBI:143593"/>
    </reaction>
    <physiologicalReaction direction="left-to-right" evidence="21">
        <dbReference type="Rhea" id="RHEA:41781"/>
    </physiologicalReaction>
</comment>
<evidence type="ECO:0000256" key="17">
    <source>
        <dbReference type="ARBA" id="ARBA00041976"/>
    </source>
</evidence>
<comment type="catalytic activity">
    <reaction evidence="22">
        <text>ganglioside GA2 (d18:1(4E)/18:0) + CMP-N-acetyl-beta-neuraminate = ganglioside GM2 (d18:1(4E)/18:0) + CMP + H(+)</text>
        <dbReference type="Rhea" id="RHEA:41776"/>
        <dbReference type="ChEBI" id="CHEBI:15378"/>
        <dbReference type="ChEBI" id="CHEBI:57812"/>
        <dbReference type="ChEBI" id="CHEBI:60377"/>
        <dbReference type="ChEBI" id="CHEBI:78485"/>
        <dbReference type="ChEBI" id="CHEBI:78486"/>
    </reaction>
    <physiologicalReaction direction="left-to-right" evidence="22">
        <dbReference type="Rhea" id="RHEA:41777"/>
    </physiologicalReaction>
</comment>
<evidence type="ECO:0000256" key="23">
    <source>
        <dbReference type="ARBA" id="ARBA00049539"/>
    </source>
</evidence>
<dbReference type="InterPro" id="IPR038578">
    <property type="entry name" value="GT29-like_sf"/>
</dbReference>
<protein>
    <recommendedName>
        <fullName evidence="14">Lactosylceramide alpha-2,3-sialyltransferase</fullName>
        <ecNumber evidence="13">2.4.3.9</ecNumber>
    </recommendedName>
    <alternativeName>
        <fullName evidence="15">CMP-NeuAc:lactosylceramide alpha-2,3-sialyltransferase</fullName>
    </alternativeName>
    <alternativeName>
        <fullName evidence="18">Ganglioside GM3 synthase</fullName>
    </alternativeName>
    <alternativeName>
        <fullName evidence="17">ST3Gal V</fullName>
    </alternativeName>
    <alternativeName>
        <fullName evidence="16">Sialyltransferase 9</fullName>
    </alternativeName>
</protein>
<keyword evidence="12" id="KW-0325">Glycoprotein</keyword>
<organism evidence="26 27">
    <name type="scientific">Clupea harengus</name>
    <name type="common">Atlantic herring</name>
    <dbReference type="NCBI Taxonomy" id="7950"/>
    <lineage>
        <taxon>Eukaryota</taxon>
        <taxon>Metazoa</taxon>
        <taxon>Chordata</taxon>
        <taxon>Craniata</taxon>
        <taxon>Vertebrata</taxon>
        <taxon>Euteleostomi</taxon>
        <taxon>Actinopterygii</taxon>
        <taxon>Neopterygii</taxon>
        <taxon>Teleostei</taxon>
        <taxon>Clupei</taxon>
        <taxon>Clupeiformes</taxon>
        <taxon>Clupeoidei</taxon>
        <taxon>Clupeidae</taxon>
        <taxon>Clupea</taxon>
    </lineage>
</organism>
<reference evidence="27" key="1">
    <citation type="submission" date="2025-08" db="UniProtKB">
        <authorList>
            <consortium name="RefSeq"/>
        </authorList>
    </citation>
    <scope>IDENTIFICATION</scope>
</reference>
<evidence type="ECO:0000256" key="20">
    <source>
        <dbReference type="ARBA" id="ARBA00045587"/>
    </source>
</evidence>
<comment type="catalytic activity">
    <reaction evidence="23">
        <text>ganglioside GA1 (d18:1(4E)/18:0) + CMP-N-acetyl-beta-neuraminate = ganglioside GM1 (d18:1(4E)/18:0) + CMP + H(+)</text>
        <dbReference type="Rhea" id="RHEA:41784"/>
        <dbReference type="ChEBI" id="CHEBI:15378"/>
        <dbReference type="ChEBI" id="CHEBI:57812"/>
        <dbReference type="ChEBI" id="CHEBI:60377"/>
        <dbReference type="ChEBI" id="CHEBI:73110"/>
        <dbReference type="ChEBI" id="CHEBI:78484"/>
    </reaction>
    <physiologicalReaction direction="left-to-right" evidence="23">
        <dbReference type="Rhea" id="RHEA:41785"/>
    </physiologicalReaction>
</comment>
<evidence type="ECO:0000256" key="10">
    <source>
        <dbReference type="ARBA" id="ARBA00023136"/>
    </source>
</evidence>
<dbReference type="GO" id="GO:0004308">
    <property type="term" value="F:exo-alpha-sialidase activity"/>
    <property type="evidence" value="ECO:0007669"/>
    <property type="project" value="Ensembl"/>
</dbReference>
<keyword evidence="5 25" id="KW-0812">Transmembrane</keyword>
<dbReference type="Pfam" id="PF00777">
    <property type="entry name" value="Glyco_transf_29"/>
    <property type="match status" value="1"/>
</dbReference>
<dbReference type="GO" id="GO:0006629">
    <property type="term" value="P:lipid metabolic process"/>
    <property type="evidence" value="ECO:0007669"/>
    <property type="project" value="UniProtKB-KW"/>
</dbReference>
<evidence type="ECO:0000256" key="19">
    <source>
        <dbReference type="ARBA" id="ARBA00043651"/>
    </source>
</evidence>
<evidence type="ECO:0000256" key="4">
    <source>
        <dbReference type="ARBA" id="ARBA00022679"/>
    </source>
</evidence>
<dbReference type="RefSeq" id="XP_031435301.1">
    <property type="nucleotide sequence ID" value="XM_031579441.2"/>
</dbReference>
<dbReference type="PANTHER" id="PTHR13713:SF94">
    <property type="entry name" value="ST3 BETA-GALACTOSIDE ALPHA-2,3-SIALYLTRANSFERASE 5, LIKE"/>
    <property type="match status" value="1"/>
</dbReference>
<dbReference type="Gene3D" id="3.90.1480.20">
    <property type="entry name" value="Glycosyl transferase family 29"/>
    <property type="match status" value="1"/>
</dbReference>
<sequence length="409" mass="45048">MVAQKKLGVTDPDEWNEPLLPAIPNTNTDAYTHTHTNTQTHTHTNTHTHTHQASSRSKRGDAREFFLSRERNLSLSVLLLLGCFSALLVPAYLPSGTPLWTNDSTPAANKALLDHSAALLEGVCLRGRSRSRLGSVPFADRLSEVGVFLQSEEAGPWELGPPLGLRGVGQTLKDALSTLTESGLPPQLNGSTCRRCAVVGSGGVLHGSQLGAHIDQHDIIIRMNNAPVFGFERDAGSRTSIRLLYPEGAPLLEREYQNTSLLALVPFKALDLYWLSSVVARTPLSWWSRLWFWRQVVENVPLQPRNFRILNPDIMHRAGLVLQDYAQQPRTMVPTLGVCAVVMALQVCDEVSLAGFGYDLQHPASRLHYYETLRMGAMATQVVHDVGAETRFLRQMVKVGVVNDLTGAI</sequence>
<dbReference type="OrthoDB" id="10264956at2759"/>
<evidence type="ECO:0000256" key="25">
    <source>
        <dbReference type="SAM" id="Phobius"/>
    </source>
</evidence>
<evidence type="ECO:0000313" key="27">
    <source>
        <dbReference type="RefSeq" id="XP_031435301.1"/>
    </source>
</evidence>
<dbReference type="AlphaFoldDB" id="A0A6P8GE17"/>
<dbReference type="GO" id="GO:0000139">
    <property type="term" value="C:Golgi membrane"/>
    <property type="evidence" value="ECO:0007669"/>
    <property type="project" value="UniProtKB-SubCell"/>
</dbReference>